<evidence type="ECO:0000313" key="1">
    <source>
        <dbReference type="EMBL" id="MFD1203197.1"/>
    </source>
</evidence>
<dbReference type="Proteomes" id="UP001597181">
    <property type="component" value="Unassembled WGS sequence"/>
</dbReference>
<name>A0ABW3TRU7_9MICO</name>
<dbReference type="RefSeq" id="WP_343961548.1">
    <property type="nucleotide sequence ID" value="NZ_BAAAKZ010000012.1"/>
</dbReference>
<comment type="caution">
    <text evidence="1">The sequence shown here is derived from an EMBL/GenBank/DDBJ whole genome shotgun (WGS) entry which is preliminary data.</text>
</comment>
<dbReference type="EMBL" id="JBHTLY010000009">
    <property type="protein sequence ID" value="MFD1203197.1"/>
    <property type="molecule type" value="Genomic_DNA"/>
</dbReference>
<organism evidence="1 2">
    <name type="scientific">Leucobacter albus</name>
    <dbReference type="NCBI Taxonomy" id="272210"/>
    <lineage>
        <taxon>Bacteria</taxon>
        <taxon>Bacillati</taxon>
        <taxon>Actinomycetota</taxon>
        <taxon>Actinomycetes</taxon>
        <taxon>Micrococcales</taxon>
        <taxon>Microbacteriaceae</taxon>
        <taxon>Leucobacter</taxon>
    </lineage>
</organism>
<evidence type="ECO:0000313" key="2">
    <source>
        <dbReference type="Proteomes" id="UP001597181"/>
    </source>
</evidence>
<gene>
    <name evidence="1" type="ORF">ACFQ3U_14965</name>
</gene>
<evidence type="ECO:0008006" key="3">
    <source>
        <dbReference type="Google" id="ProtNLM"/>
    </source>
</evidence>
<sequence>MKTTATTITDWRSRAALEQAGFTGFVSVERLAEHPAVIPNERGVYVLLRPNTDPPGFLETGSGGFFKGKNPNVSVDVLAANWVENTPVLYIGKAGDPGSRATLRSRLRQYLGFGAGRNVGHWGGRYVWQLADAQQLEFAWLALPDGAPSAVESDLIGSFREQFGVRPFANLTK</sequence>
<accession>A0ABW3TRU7</accession>
<proteinExistence type="predicted"/>
<keyword evidence="2" id="KW-1185">Reference proteome</keyword>
<protein>
    <recommendedName>
        <fullName evidence="3">GIY-YIG domain-containing protein</fullName>
    </recommendedName>
</protein>
<reference evidence="2" key="1">
    <citation type="journal article" date="2019" name="Int. J. Syst. Evol. Microbiol.">
        <title>The Global Catalogue of Microorganisms (GCM) 10K type strain sequencing project: providing services to taxonomists for standard genome sequencing and annotation.</title>
        <authorList>
            <consortium name="The Broad Institute Genomics Platform"/>
            <consortium name="The Broad Institute Genome Sequencing Center for Infectious Disease"/>
            <person name="Wu L."/>
            <person name="Ma J."/>
        </authorList>
    </citation>
    <scope>NUCLEOTIDE SEQUENCE [LARGE SCALE GENOMIC DNA]</scope>
    <source>
        <strain evidence="2">CCUG 50213</strain>
    </source>
</reference>